<feature type="transmembrane region" description="Helical" evidence="10">
    <location>
        <begin position="142"/>
        <end position="165"/>
    </location>
</feature>
<keyword evidence="8" id="KW-0902">Two-component regulatory system</keyword>
<dbReference type="GO" id="GO:0005524">
    <property type="term" value="F:ATP binding"/>
    <property type="evidence" value="ECO:0007669"/>
    <property type="project" value="UniProtKB-KW"/>
</dbReference>
<evidence type="ECO:0000259" key="11">
    <source>
        <dbReference type="PROSITE" id="PS50109"/>
    </source>
</evidence>
<dbReference type="InterPro" id="IPR036097">
    <property type="entry name" value="HisK_dim/P_sf"/>
</dbReference>
<dbReference type="PROSITE" id="PS50109">
    <property type="entry name" value="HIS_KIN"/>
    <property type="match status" value="1"/>
</dbReference>
<evidence type="ECO:0000256" key="9">
    <source>
        <dbReference type="SAM" id="Coils"/>
    </source>
</evidence>
<name>A0A953LCI6_9BACT</name>
<evidence type="ECO:0000256" key="10">
    <source>
        <dbReference type="SAM" id="Phobius"/>
    </source>
</evidence>
<keyword evidence="13" id="KW-1185">Reference proteome</keyword>
<organism evidence="12 13">
    <name type="scientific">Membranihabitans marinus</name>
    <dbReference type="NCBI Taxonomy" id="1227546"/>
    <lineage>
        <taxon>Bacteria</taxon>
        <taxon>Pseudomonadati</taxon>
        <taxon>Bacteroidota</taxon>
        <taxon>Saprospiria</taxon>
        <taxon>Saprospirales</taxon>
        <taxon>Saprospiraceae</taxon>
        <taxon>Membranihabitans</taxon>
    </lineage>
</organism>
<dbReference type="PANTHER" id="PTHR43065">
    <property type="entry name" value="SENSOR HISTIDINE KINASE"/>
    <property type="match status" value="1"/>
</dbReference>
<evidence type="ECO:0000256" key="3">
    <source>
        <dbReference type="ARBA" id="ARBA00022553"/>
    </source>
</evidence>
<accession>A0A953LCI6</accession>
<comment type="catalytic activity">
    <reaction evidence="1">
        <text>ATP + protein L-histidine = ADP + protein N-phospho-L-histidine.</text>
        <dbReference type="EC" id="2.7.13.3"/>
    </reaction>
</comment>
<proteinExistence type="predicted"/>
<dbReference type="SUPFAM" id="SSF47384">
    <property type="entry name" value="Homodimeric domain of signal transducing histidine kinase"/>
    <property type="match status" value="1"/>
</dbReference>
<evidence type="ECO:0000313" key="13">
    <source>
        <dbReference type="Proteomes" id="UP000753961"/>
    </source>
</evidence>
<keyword evidence="3" id="KW-0597">Phosphoprotein</keyword>
<feature type="domain" description="Histidine kinase" evidence="11">
    <location>
        <begin position="183"/>
        <end position="388"/>
    </location>
</feature>
<dbReference type="CDD" id="cd00082">
    <property type="entry name" value="HisKA"/>
    <property type="match status" value="1"/>
</dbReference>
<dbReference type="AlphaFoldDB" id="A0A953LCI6"/>
<dbReference type="InterPro" id="IPR003594">
    <property type="entry name" value="HATPase_dom"/>
</dbReference>
<evidence type="ECO:0000256" key="7">
    <source>
        <dbReference type="ARBA" id="ARBA00022840"/>
    </source>
</evidence>
<comment type="caution">
    <text evidence="12">The sequence shown here is derived from an EMBL/GenBank/DDBJ whole genome shotgun (WGS) entry which is preliminary data.</text>
</comment>
<evidence type="ECO:0000256" key="4">
    <source>
        <dbReference type="ARBA" id="ARBA00022679"/>
    </source>
</evidence>
<dbReference type="PANTHER" id="PTHR43065:SF10">
    <property type="entry name" value="PEROXIDE STRESS-ACTIVATED HISTIDINE KINASE MAK3"/>
    <property type="match status" value="1"/>
</dbReference>
<evidence type="ECO:0000313" key="12">
    <source>
        <dbReference type="EMBL" id="MBY5957824.1"/>
    </source>
</evidence>
<keyword evidence="10" id="KW-0472">Membrane</keyword>
<dbReference type="EC" id="2.7.13.3" evidence="2"/>
<dbReference type="InterPro" id="IPR004358">
    <property type="entry name" value="Sig_transdc_His_kin-like_C"/>
</dbReference>
<dbReference type="Proteomes" id="UP000753961">
    <property type="component" value="Unassembled WGS sequence"/>
</dbReference>
<dbReference type="GO" id="GO:0000155">
    <property type="term" value="F:phosphorelay sensor kinase activity"/>
    <property type="evidence" value="ECO:0007669"/>
    <property type="project" value="InterPro"/>
</dbReference>
<keyword evidence="5" id="KW-0547">Nucleotide-binding</keyword>
<keyword evidence="10" id="KW-0812">Transmembrane</keyword>
<keyword evidence="7" id="KW-0067">ATP-binding</keyword>
<dbReference type="InterPro" id="IPR005467">
    <property type="entry name" value="His_kinase_dom"/>
</dbReference>
<dbReference type="Pfam" id="PF00512">
    <property type="entry name" value="HisKA"/>
    <property type="match status" value="1"/>
</dbReference>
<evidence type="ECO:0000256" key="6">
    <source>
        <dbReference type="ARBA" id="ARBA00022777"/>
    </source>
</evidence>
<evidence type="ECO:0000256" key="5">
    <source>
        <dbReference type="ARBA" id="ARBA00022741"/>
    </source>
</evidence>
<dbReference type="SMART" id="SM00388">
    <property type="entry name" value="HisKA"/>
    <property type="match status" value="1"/>
</dbReference>
<dbReference type="RefSeq" id="WP_222579345.1">
    <property type="nucleotide sequence ID" value="NZ_JAHVHU010000006.1"/>
</dbReference>
<dbReference type="InterPro" id="IPR003661">
    <property type="entry name" value="HisK_dim/P_dom"/>
</dbReference>
<reference evidence="12" key="1">
    <citation type="submission" date="2021-06" db="EMBL/GenBank/DDBJ databases">
        <title>44 bacteria genomes isolated from Dapeng, Shenzhen.</title>
        <authorList>
            <person name="Zheng W."/>
            <person name="Yu S."/>
            <person name="Huang Y."/>
        </authorList>
    </citation>
    <scope>NUCLEOTIDE SEQUENCE</scope>
    <source>
        <strain evidence="12">DP5N28-2</strain>
    </source>
</reference>
<dbReference type="Gene3D" id="3.30.565.10">
    <property type="entry name" value="Histidine kinase-like ATPase, C-terminal domain"/>
    <property type="match status" value="1"/>
</dbReference>
<dbReference type="PRINTS" id="PR00344">
    <property type="entry name" value="BCTRLSENSOR"/>
</dbReference>
<keyword evidence="9" id="KW-0175">Coiled coil</keyword>
<dbReference type="Pfam" id="PF02518">
    <property type="entry name" value="HATPase_c"/>
    <property type="match status" value="1"/>
</dbReference>
<protein>
    <recommendedName>
        <fullName evidence="2">histidine kinase</fullName>
        <ecNumber evidence="2">2.7.13.3</ecNumber>
    </recommendedName>
</protein>
<gene>
    <name evidence="12" type="ORF">KUV50_06770</name>
</gene>
<dbReference type="SMART" id="SM00387">
    <property type="entry name" value="HATPase_c"/>
    <property type="match status" value="1"/>
</dbReference>
<sequence length="388" mass="44350">MDIYRRKNRWKLNLVVAGVFIVLITISYTFYLGSRLKEVLEINMINFADAYQSMVQNPEDLNKDVNFETDVLQRNTNIPIIIVDERDSIIMSLNYTEAQMGNSRYLRKRLEKMEASDRKPIAVKSEVGVFRIYYAPPFEYQLLSLLPLIILLLLATYIFIGYLGFSSSRTSEQNRVWVGMARETAHQLGTPISAIIAWLEHLKMTEVNEEQLEIIDELENDVSRLELIADRFSKIGAEPSLDRMDVAELIRDTMAYMEKRAPRKIEFKMMTNNGQVHYARVNKHLINWVVENLMRNALDAMGGKGKITTVISEDGECVNIDISDTGKGISSANMKTVFEPGYTTRQRGWGLGLSLARRIIENYHQGKIFVKSSVVGEGTTFTIRLPKG</sequence>
<dbReference type="EMBL" id="JAHVHU010000006">
    <property type="protein sequence ID" value="MBY5957824.1"/>
    <property type="molecule type" value="Genomic_DNA"/>
</dbReference>
<feature type="coiled-coil region" evidence="9">
    <location>
        <begin position="208"/>
        <end position="235"/>
    </location>
</feature>
<dbReference type="SUPFAM" id="SSF55874">
    <property type="entry name" value="ATPase domain of HSP90 chaperone/DNA topoisomerase II/histidine kinase"/>
    <property type="match status" value="1"/>
</dbReference>
<keyword evidence="6 12" id="KW-0418">Kinase</keyword>
<feature type="transmembrane region" description="Helical" evidence="10">
    <location>
        <begin position="12"/>
        <end position="31"/>
    </location>
</feature>
<evidence type="ECO:0000256" key="1">
    <source>
        <dbReference type="ARBA" id="ARBA00000085"/>
    </source>
</evidence>
<keyword evidence="10" id="KW-1133">Transmembrane helix</keyword>
<evidence type="ECO:0000256" key="8">
    <source>
        <dbReference type="ARBA" id="ARBA00023012"/>
    </source>
</evidence>
<keyword evidence="4" id="KW-0808">Transferase</keyword>
<dbReference type="InterPro" id="IPR036890">
    <property type="entry name" value="HATPase_C_sf"/>
</dbReference>
<evidence type="ECO:0000256" key="2">
    <source>
        <dbReference type="ARBA" id="ARBA00012438"/>
    </source>
</evidence>